<organism evidence="4 5">
    <name type="scientific">Candidatus Nealsonbacteria bacterium RIFCSPLOWO2_01_FULL_43_32</name>
    <dbReference type="NCBI Taxonomy" id="1801672"/>
    <lineage>
        <taxon>Bacteria</taxon>
        <taxon>Candidatus Nealsoniibacteriota</taxon>
    </lineage>
</organism>
<evidence type="ECO:0000259" key="3">
    <source>
        <dbReference type="PROSITE" id="PS51465"/>
    </source>
</evidence>
<accession>A0A1G2EHK8</accession>
<keyword evidence="2" id="KW-0732">Signal</keyword>
<reference evidence="4 5" key="1">
    <citation type="journal article" date="2016" name="Nat. Commun.">
        <title>Thousands of microbial genomes shed light on interconnected biogeochemical processes in an aquifer system.</title>
        <authorList>
            <person name="Anantharaman K."/>
            <person name="Brown C.T."/>
            <person name="Hug L.A."/>
            <person name="Sharon I."/>
            <person name="Castelle C.J."/>
            <person name="Probst A.J."/>
            <person name="Thomas B.C."/>
            <person name="Singh A."/>
            <person name="Wilkins M.J."/>
            <person name="Karaoz U."/>
            <person name="Brodie E.L."/>
            <person name="Williams K.H."/>
            <person name="Hubbard S.S."/>
            <person name="Banfield J.F."/>
        </authorList>
    </citation>
    <scope>NUCLEOTIDE SEQUENCE [LARGE SCALE GENOMIC DNA]</scope>
</reference>
<evidence type="ECO:0000256" key="1">
    <source>
        <dbReference type="SAM" id="Coils"/>
    </source>
</evidence>
<dbReference type="PROSITE" id="PS51465">
    <property type="entry name" value="KAZAL_2"/>
    <property type="match status" value="1"/>
</dbReference>
<feature type="coiled-coil region" evidence="1">
    <location>
        <begin position="177"/>
        <end position="211"/>
    </location>
</feature>
<feature type="coiled-coil region" evidence="1">
    <location>
        <begin position="75"/>
        <end position="132"/>
    </location>
</feature>
<dbReference type="AlphaFoldDB" id="A0A1G2EHK8"/>
<evidence type="ECO:0000313" key="5">
    <source>
        <dbReference type="Proteomes" id="UP000178647"/>
    </source>
</evidence>
<dbReference type="STRING" id="1801672.A2896_02515"/>
<evidence type="ECO:0000313" key="4">
    <source>
        <dbReference type="EMBL" id="OGZ24728.1"/>
    </source>
</evidence>
<feature type="domain" description="Kazal-like" evidence="3">
    <location>
        <begin position="341"/>
        <end position="398"/>
    </location>
</feature>
<comment type="caution">
    <text evidence="4">The sequence shown here is derived from an EMBL/GenBank/DDBJ whole genome shotgun (WGS) entry which is preliminary data.</text>
</comment>
<feature type="coiled-coil region" evidence="1">
    <location>
        <begin position="235"/>
        <end position="312"/>
    </location>
</feature>
<dbReference type="SUPFAM" id="SSF100895">
    <property type="entry name" value="Kazal-type serine protease inhibitors"/>
    <property type="match status" value="1"/>
</dbReference>
<sequence>MKILKSIILSICLLFAFGIVSAEETSNGAQAVALDENVTAQDLGVQEPTVLPDSPFYFFKNLGREIQSALTFNPIRKAELREKFANEKLIELKKVSEKTRNPQAVEKATENYQKELARAKDAAEKIKDTTEQNPEVGTFLDKFIQQSTLHERILEKLETQVSTTTLAKIQEVRAQHLEKFGEVMNRLETNKEELQERLENNLEKVQGSEFKDFKNLEMLKALEGKVPEAAKEAIQQAQENALKRLKGDLESMSSENQTKFQDYIEQINGKKERQLEILDSLKTELQSNAPAIQKLLQTREKMIEQVKDEAETEACPQIAKPASTFCPNGRIIIKKDEKGCIAAFNCVIPAETNVTPGGTQACVALWDPVCGQDGKTYSNACFAKLAGTAIAHDDACKSLETGNSPQIREQIKSLVPKLTP</sequence>
<dbReference type="InterPro" id="IPR043725">
    <property type="entry name" value="DUF5667"/>
</dbReference>
<keyword evidence="1" id="KW-0175">Coiled coil</keyword>
<dbReference type="SMART" id="SM00280">
    <property type="entry name" value="KAZAL"/>
    <property type="match status" value="1"/>
</dbReference>
<dbReference type="Pfam" id="PF18915">
    <property type="entry name" value="DUF5667"/>
    <property type="match status" value="1"/>
</dbReference>
<evidence type="ECO:0000256" key="2">
    <source>
        <dbReference type="SAM" id="SignalP"/>
    </source>
</evidence>
<dbReference type="Pfam" id="PF00050">
    <property type="entry name" value="Kazal_1"/>
    <property type="match status" value="1"/>
</dbReference>
<proteinExistence type="predicted"/>
<dbReference type="EMBL" id="MHMH01000006">
    <property type="protein sequence ID" value="OGZ24728.1"/>
    <property type="molecule type" value="Genomic_DNA"/>
</dbReference>
<dbReference type="Gene3D" id="3.30.60.30">
    <property type="match status" value="1"/>
</dbReference>
<dbReference type="InterPro" id="IPR002350">
    <property type="entry name" value="Kazal_dom"/>
</dbReference>
<dbReference type="InterPro" id="IPR036058">
    <property type="entry name" value="Kazal_dom_sf"/>
</dbReference>
<protein>
    <recommendedName>
        <fullName evidence="3">Kazal-like domain-containing protein</fullName>
    </recommendedName>
</protein>
<gene>
    <name evidence="4" type="ORF">A2896_02515</name>
</gene>
<feature type="signal peptide" evidence="2">
    <location>
        <begin position="1"/>
        <end position="22"/>
    </location>
</feature>
<dbReference type="Proteomes" id="UP000178647">
    <property type="component" value="Unassembled WGS sequence"/>
</dbReference>
<name>A0A1G2EHK8_9BACT</name>
<feature type="chain" id="PRO_5009582724" description="Kazal-like domain-containing protein" evidence="2">
    <location>
        <begin position="23"/>
        <end position="420"/>
    </location>
</feature>
<dbReference type="CDD" id="cd00104">
    <property type="entry name" value="KAZAL_FS"/>
    <property type="match status" value="1"/>
</dbReference>